<dbReference type="EMBL" id="CP036276">
    <property type="protein sequence ID" value="QDU46359.1"/>
    <property type="molecule type" value="Genomic_DNA"/>
</dbReference>
<keyword evidence="3" id="KW-1185">Reference proteome</keyword>
<reference evidence="2 3" key="1">
    <citation type="submission" date="2019-02" db="EMBL/GenBank/DDBJ databases">
        <title>Deep-cultivation of Planctomycetes and their phenomic and genomic characterization uncovers novel biology.</title>
        <authorList>
            <person name="Wiegand S."/>
            <person name="Jogler M."/>
            <person name="Boedeker C."/>
            <person name="Pinto D."/>
            <person name="Vollmers J."/>
            <person name="Rivas-Marin E."/>
            <person name="Kohn T."/>
            <person name="Peeters S.H."/>
            <person name="Heuer A."/>
            <person name="Rast P."/>
            <person name="Oberbeckmann S."/>
            <person name="Bunk B."/>
            <person name="Jeske O."/>
            <person name="Meyerdierks A."/>
            <person name="Storesund J.E."/>
            <person name="Kallscheuer N."/>
            <person name="Luecker S."/>
            <person name="Lage O.M."/>
            <person name="Pohl T."/>
            <person name="Merkel B.J."/>
            <person name="Hornburger P."/>
            <person name="Mueller R.-W."/>
            <person name="Bruemmer F."/>
            <person name="Labrenz M."/>
            <person name="Spormann A.M."/>
            <person name="Op den Camp H."/>
            <person name="Overmann J."/>
            <person name="Amann R."/>
            <person name="Jetten M.S.M."/>
            <person name="Mascher T."/>
            <person name="Medema M.H."/>
            <person name="Devos D.P."/>
            <person name="Kaster A.-K."/>
            <person name="Ovreas L."/>
            <person name="Rohde M."/>
            <person name="Galperin M.Y."/>
            <person name="Jogler C."/>
        </authorList>
    </citation>
    <scope>NUCLEOTIDE SEQUENCE [LARGE SCALE GENOMIC DNA]</scope>
    <source>
        <strain evidence="2 3">Mal52</strain>
    </source>
</reference>
<feature type="chain" id="PRO_5021743645" description="DUF1571 domain-containing protein" evidence="1">
    <location>
        <begin position="20"/>
        <end position="279"/>
    </location>
</feature>
<accession>A0A517ZV53</accession>
<dbReference type="KEGG" id="sdyn:Mal52_48780"/>
<sequence precursor="true">MFYRIALSSGLGLVLTALAISYNSDHSELAGADVPEMADENNRLSQSLDTADSKQSQENQKALLADLKQARAVVRKMHGYEARFIRQIRKDDELRDPEEIHLKLRHQPMSVYLRWETTGKEVLYVQGQNDDKLLVKLDEGLLSFAGTLALQPDEKKAMRDSRYPITKIGLLKLVERMLQENKGLELEKTTCKIHDELVDDMECVCYTIEFSGPEVHPEYSKTVLHICEDSKLPVCIASYGWNDRKPGELVERYEYRDLKPSQNLTDKDFDPANDAYNFE</sequence>
<gene>
    <name evidence="2" type="ORF">Mal52_48780</name>
</gene>
<keyword evidence="1" id="KW-0732">Signal</keyword>
<evidence type="ECO:0000256" key="1">
    <source>
        <dbReference type="SAM" id="SignalP"/>
    </source>
</evidence>
<evidence type="ECO:0000313" key="2">
    <source>
        <dbReference type="EMBL" id="QDU46359.1"/>
    </source>
</evidence>
<name>A0A517ZV53_9PLAN</name>
<protein>
    <recommendedName>
        <fullName evidence="4">DUF1571 domain-containing protein</fullName>
    </recommendedName>
</protein>
<feature type="signal peptide" evidence="1">
    <location>
        <begin position="1"/>
        <end position="19"/>
    </location>
</feature>
<evidence type="ECO:0008006" key="4">
    <source>
        <dbReference type="Google" id="ProtNLM"/>
    </source>
</evidence>
<evidence type="ECO:0000313" key="3">
    <source>
        <dbReference type="Proteomes" id="UP000319383"/>
    </source>
</evidence>
<organism evidence="2 3">
    <name type="scientific">Symmachiella dynata</name>
    <dbReference type="NCBI Taxonomy" id="2527995"/>
    <lineage>
        <taxon>Bacteria</taxon>
        <taxon>Pseudomonadati</taxon>
        <taxon>Planctomycetota</taxon>
        <taxon>Planctomycetia</taxon>
        <taxon>Planctomycetales</taxon>
        <taxon>Planctomycetaceae</taxon>
        <taxon>Symmachiella</taxon>
    </lineage>
</organism>
<dbReference type="Proteomes" id="UP000319383">
    <property type="component" value="Chromosome"/>
</dbReference>
<dbReference type="AlphaFoldDB" id="A0A517ZV53"/>
<dbReference type="InterPro" id="IPR011465">
    <property type="entry name" value="DUF1571"/>
</dbReference>
<dbReference type="Pfam" id="PF07608">
    <property type="entry name" value="DUF1571"/>
    <property type="match status" value="1"/>
</dbReference>
<proteinExistence type="predicted"/>